<accession>A0ABX0R4B0</accession>
<dbReference type="Gene3D" id="3.30.2420.10">
    <property type="entry name" value="TonB"/>
    <property type="match status" value="1"/>
</dbReference>
<keyword evidence="5" id="KW-1003">Cell membrane</keyword>
<evidence type="ECO:0000313" key="8">
    <source>
        <dbReference type="Proteomes" id="UP001515683"/>
    </source>
</evidence>
<keyword evidence="5" id="KW-0735">Signal-anchor</keyword>
<keyword evidence="5" id="KW-0997">Cell inner membrane</keyword>
<comment type="function">
    <text evidence="5">Interacts with outer membrane receptor proteins that carry out high-affinity binding and energy dependent uptake into the periplasmic space of specific substrates. It could act to transduce energy from the cytoplasmic membrane to specific energy-requiring processes in the outer membrane, resulting in the release into the periplasm of ligands bound by these outer membrane proteins.</text>
</comment>
<dbReference type="EMBL" id="VWXF01000001">
    <property type="protein sequence ID" value="NIF20242.1"/>
    <property type="molecule type" value="Genomic_DNA"/>
</dbReference>
<comment type="caution">
    <text evidence="7">The sequence shown here is derived from an EMBL/GenBank/DDBJ whole genome shotgun (WGS) entry which is preliminary data.</text>
</comment>
<evidence type="ECO:0000313" key="7">
    <source>
        <dbReference type="EMBL" id="NIF20242.1"/>
    </source>
</evidence>
<dbReference type="Proteomes" id="UP001515683">
    <property type="component" value="Unassembled WGS sequence"/>
</dbReference>
<comment type="subcellular location">
    <subcellularLocation>
        <location evidence="5">Cell inner membrane</location>
        <topology evidence="5">Single-pass membrane protein</topology>
        <orientation evidence="5">Periplasmic side</orientation>
    </subcellularLocation>
    <subcellularLocation>
        <location evidence="1">Membrane</location>
        <topology evidence="1">Single-pass membrane protein</topology>
    </subcellularLocation>
</comment>
<reference evidence="7 8" key="1">
    <citation type="journal article" date="2019" name="bioRxiv">
        <title>Bacteria contribute to plant secondary compound degradation in a generalist herbivore system.</title>
        <authorList>
            <person name="Francoeur C.B."/>
            <person name="Khadempour L."/>
            <person name="Moreira-Soto R.D."/>
            <person name="Gotting K."/>
            <person name="Book A.J."/>
            <person name="Pinto-Tomas A.A."/>
            <person name="Keefover-Ring K."/>
            <person name="Currie C.R."/>
        </authorList>
    </citation>
    <scope>NUCLEOTIDE SEQUENCE [LARGE SCALE GENOMIC DNA]</scope>
    <source>
        <strain evidence="7">Acro-835</strain>
    </source>
</reference>
<dbReference type="PROSITE" id="PS52015">
    <property type="entry name" value="TONB_CTD"/>
    <property type="match status" value="1"/>
</dbReference>
<evidence type="ECO:0000256" key="2">
    <source>
        <dbReference type="ARBA" id="ARBA00022692"/>
    </source>
</evidence>
<evidence type="ECO:0000256" key="5">
    <source>
        <dbReference type="RuleBase" id="RU362123"/>
    </source>
</evidence>
<keyword evidence="5" id="KW-0813">Transport</keyword>
<keyword evidence="2" id="KW-0812">Transmembrane</keyword>
<comment type="similarity">
    <text evidence="5">Belongs to the TonB family.</text>
</comment>
<dbReference type="PRINTS" id="PR01374">
    <property type="entry name" value="TONBPROTEIN"/>
</dbReference>
<dbReference type="NCBIfam" id="TIGR01352">
    <property type="entry name" value="tonB_Cterm"/>
    <property type="match status" value="1"/>
</dbReference>
<name>A0ABX0R4B0_9GAMM</name>
<keyword evidence="5" id="KW-0653">Protein transport</keyword>
<organism evidence="7 8">
    <name type="scientific">Candidatus Pantoea multigeneris</name>
    <dbReference type="NCBI Taxonomy" id="2608357"/>
    <lineage>
        <taxon>Bacteria</taxon>
        <taxon>Pseudomonadati</taxon>
        <taxon>Pseudomonadota</taxon>
        <taxon>Gammaproteobacteria</taxon>
        <taxon>Enterobacterales</taxon>
        <taxon>Erwiniaceae</taxon>
        <taxon>Pantoea</taxon>
    </lineage>
</organism>
<evidence type="ECO:0000256" key="4">
    <source>
        <dbReference type="ARBA" id="ARBA00023136"/>
    </source>
</evidence>
<dbReference type="InterPro" id="IPR037682">
    <property type="entry name" value="TonB_C"/>
</dbReference>
<evidence type="ECO:0000259" key="6">
    <source>
        <dbReference type="PROSITE" id="PS52015"/>
    </source>
</evidence>
<protein>
    <recommendedName>
        <fullName evidence="5">Protein TonB</fullName>
    </recommendedName>
</protein>
<gene>
    <name evidence="7" type="ORF">F3J40_01230</name>
</gene>
<dbReference type="InterPro" id="IPR003538">
    <property type="entry name" value="TonB"/>
</dbReference>
<feature type="domain" description="TonB C-terminal" evidence="6">
    <location>
        <begin position="42"/>
        <end position="131"/>
    </location>
</feature>
<evidence type="ECO:0000256" key="1">
    <source>
        <dbReference type="ARBA" id="ARBA00004167"/>
    </source>
</evidence>
<keyword evidence="8" id="KW-1185">Reference proteome</keyword>
<dbReference type="Pfam" id="PF03544">
    <property type="entry name" value="TonB_C"/>
    <property type="match status" value="1"/>
</dbReference>
<dbReference type="SUPFAM" id="SSF74653">
    <property type="entry name" value="TolA/TonB C-terminal domain"/>
    <property type="match status" value="1"/>
</dbReference>
<evidence type="ECO:0000256" key="3">
    <source>
        <dbReference type="ARBA" id="ARBA00022989"/>
    </source>
</evidence>
<keyword evidence="4" id="KW-0472">Membrane</keyword>
<sequence length="131" mass="14647">MITTFITMHLHITFIAKGLHMRVVIAGLILLISGCSAPLQSTGNPSEGLVYAPKPLYPSQAYQKRLTGIVKVKYDVDASGKTYNVAVIQEWPKGYFKESALQSVSKMKYIQNHPKQGLIINIKYRLVKIIN</sequence>
<proteinExistence type="inferred from homology"/>
<dbReference type="InterPro" id="IPR006260">
    <property type="entry name" value="TonB/TolA_C"/>
</dbReference>
<keyword evidence="3" id="KW-1133">Transmembrane helix</keyword>